<dbReference type="InterPro" id="IPR011013">
    <property type="entry name" value="Gal_mutarotase_sf_dom"/>
</dbReference>
<accession>A0A6L9MVQ0</accession>
<protein>
    <recommendedName>
        <fullName evidence="4">Putative glucose-6-phosphate 1-epimerase</fullName>
        <ecNumber evidence="4">5.1.3.15</ecNumber>
    </recommendedName>
</protein>
<dbReference type="PANTHER" id="PTHR11122">
    <property type="entry name" value="APOSPORY-ASSOCIATED PROTEIN C-RELATED"/>
    <property type="match status" value="1"/>
</dbReference>
<dbReference type="GO" id="GO:0030246">
    <property type="term" value="F:carbohydrate binding"/>
    <property type="evidence" value="ECO:0007669"/>
    <property type="project" value="UniProtKB-UniRule"/>
</dbReference>
<evidence type="ECO:0000256" key="2">
    <source>
        <dbReference type="ARBA" id="ARBA00005866"/>
    </source>
</evidence>
<dbReference type="InterPro" id="IPR008183">
    <property type="entry name" value="Aldose_1/G6P_1-epimerase"/>
</dbReference>
<dbReference type="EC" id="5.1.3.15" evidence="4"/>
<keyword evidence="7" id="KW-1185">Reference proteome</keyword>
<evidence type="ECO:0000256" key="4">
    <source>
        <dbReference type="PIRNR" id="PIRNR016020"/>
    </source>
</evidence>
<dbReference type="GO" id="GO:0005975">
    <property type="term" value="P:carbohydrate metabolic process"/>
    <property type="evidence" value="ECO:0007669"/>
    <property type="project" value="InterPro"/>
</dbReference>
<dbReference type="EMBL" id="JAAAWP010000007">
    <property type="protein sequence ID" value="NDW22216.1"/>
    <property type="molecule type" value="Genomic_DNA"/>
</dbReference>
<dbReference type="PANTHER" id="PTHR11122:SF13">
    <property type="entry name" value="GLUCOSE-6-PHOSPHATE 1-EPIMERASE"/>
    <property type="match status" value="1"/>
</dbReference>
<dbReference type="RefSeq" id="WP_163112058.1">
    <property type="nucleotide sequence ID" value="NZ_JAAAWP010000007.1"/>
</dbReference>
<feature type="active site" evidence="5">
    <location>
        <position position="259"/>
    </location>
</feature>
<evidence type="ECO:0000256" key="5">
    <source>
        <dbReference type="PIRSR" id="PIRSR016020-1"/>
    </source>
</evidence>
<sequence>MSPVASVSLSESNGLSFVNIENAFASAKISLFGGHVLSFIPAADNKERLWVSPHAYLNGERPIRGGIPICWPWFANDHGRDDGELPSHGFLRTQVWKLVNSTEDSKGTTVELAPSFTRAEGFEYDCSVSLRVHVGENLQVSLETENTGVIPFSFNTALHTYFHVENIKHTELKGISGDYKDKLDDWAVKPTPAPYTIDAETDRIHLSAVKQTTIAVDDKDFTEVLSQGNDSLVVWNPWQSAASISDMDPFGYNHMVCVESSVTKGLELAPGEKAELVQTVRPIT</sequence>
<gene>
    <name evidence="6" type="ORF">GTW09_11835</name>
</gene>
<feature type="active site" evidence="5">
    <location>
        <position position="159"/>
    </location>
</feature>
<evidence type="ECO:0000256" key="1">
    <source>
        <dbReference type="ARBA" id="ARBA00001096"/>
    </source>
</evidence>
<dbReference type="SUPFAM" id="SSF74650">
    <property type="entry name" value="Galactose mutarotase-like"/>
    <property type="match status" value="1"/>
</dbReference>
<dbReference type="GO" id="GO:0047938">
    <property type="term" value="F:glucose-6-phosphate 1-epimerase activity"/>
    <property type="evidence" value="ECO:0007669"/>
    <property type="project" value="UniProtKB-UniRule"/>
</dbReference>
<proteinExistence type="inferred from homology"/>
<keyword evidence="3 4" id="KW-0413">Isomerase</keyword>
<comment type="catalytic activity">
    <reaction evidence="1">
        <text>alpha-D-glucose 6-phosphate = beta-D-glucose 6-phosphate</text>
        <dbReference type="Rhea" id="RHEA:16249"/>
        <dbReference type="ChEBI" id="CHEBI:58225"/>
        <dbReference type="ChEBI" id="CHEBI:58247"/>
        <dbReference type="EC" id="5.1.3.15"/>
    </reaction>
</comment>
<dbReference type="Pfam" id="PF01263">
    <property type="entry name" value="Aldose_epim"/>
    <property type="match status" value="1"/>
</dbReference>
<dbReference type="AlphaFoldDB" id="A0A6L9MVQ0"/>
<evidence type="ECO:0000313" key="6">
    <source>
        <dbReference type="EMBL" id="NDW22216.1"/>
    </source>
</evidence>
<dbReference type="InterPro" id="IPR014718">
    <property type="entry name" value="GH-type_carb-bd"/>
</dbReference>
<evidence type="ECO:0000256" key="3">
    <source>
        <dbReference type="ARBA" id="ARBA00023235"/>
    </source>
</evidence>
<dbReference type="InterPro" id="IPR025532">
    <property type="entry name" value="G6P_1-epimerase"/>
</dbReference>
<name>A0A6L9MVQ0_9ALTE</name>
<dbReference type="CDD" id="cd09020">
    <property type="entry name" value="D-hex-6-P-epi_like"/>
    <property type="match status" value="1"/>
</dbReference>
<evidence type="ECO:0000313" key="7">
    <source>
        <dbReference type="Proteomes" id="UP000478837"/>
    </source>
</evidence>
<dbReference type="Proteomes" id="UP000478837">
    <property type="component" value="Unassembled WGS sequence"/>
</dbReference>
<dbReference type="PIRSF" id="PIRSF016020">
    <property type="entry name" value="PHexose_mutarotase"/>
    <property type="match status" value="1"/>
</dbReference>
<comment type="caution">
    <text evidence="6">The sequence shown here is derived from an EMBL/GenBank/DDBJ whole genome shotgun (WGS) entry which is preliminary data.</text>
</comment>
<dbReference type="Gene3D" id="2.70.98.10">
    <property type="match status" value="1"/>
</dbReference>
<reference evidence="6 7" key="1">
    <citation type="submission" date="2020-01" db="EMBL/GenBank/DDBJ databases">
        <title>Genomes of bacteria type strains.</title>
        <authorList>
            <person name="Chen J."/>
            <person name="Zhu S."/>
            <person name="Yang J."/>
        </authorList>
    </citation>
    <scope>NUCLEOTIDE SEQUENCE [LARGE SCALE GENOMIC DNA]</scope>
    <source>
        <strain evidence="6 7">LMG 22958</strain>
    </source>
</reference>
<comment type="similarity">
    <text evidence="2 4">Belongs to the glucose-6-phosphate 1-epimerase family.</text>
</comment>
<organism evidence="6 7">
    <name type="scientific">Alteromonas hispanica</name>
    <dbReference type="NCBI Taxonomy" id="315421"/>
    <lineage>
        <taxon>Bacteria</taxon>
        <taxon>Pseudomonadati</taxon>
        <taxon>Pseudomonadota</taxon>
        <taxon>Gammaproteobacteria</taxon>
        <taxon>Alteromonadales</taxon>
        <taxon>Alteromonadaceae</taxon>
        <taxon>Alteromonas/Salinimonas group</taxon>
        <taxon>Alteromonas</taxon>
    </lineage>
</organism>